<dbReference type="SUPFAM" id="SSF88946">
    <property type="entry name" value="Sigma2 domain of RNA polymerase sigma factors"/>
    <property type="match status" value="1"/>
</dbReference>
<dbReference type="CDD" id="cd06171">
    <property type="entry name" value="Sigma70_r4"/>
    <property type="match status" value="1"/>
</dbReference>
<evidence type="ECO:0000256" key="3">
    <source>
        <dbReference type="ARBA" id="ARBA00023082"/>
    </source>
</evidence>
<dbReference type="InterPro" id="IPR036388">
    <property type="entry name" value="WH-like_DNA-bd_sf"/>
</dbReference>
<dbReference type="Proteomes" id="UP000245216">
    <property type="component" value="Unassembled WGS sequence"/>
</dbReference>
<dbReference type="Pfam" id="PF08281">
    <property type="entry name" value="Sigma70_r4_2"/>
    <property type="match status" value="1"/>
</dbReference>
<comment type="similarity">
    <text evidence="1">Belongs to the sigma-70 factor family. ECF subfamily.</text>
</comment>
<feature type="domain" description="RNA polymerase sigma factor 70 region 4 type 2" evidence="6">
    <location>
        <begin position="106"/>
        <end position="158"/>
    </location>
</feature>
<dbReference type="InterPro" id="IPR007627">
    <property type="entry name" value="RNA_pol_sigma70_r2"/>
</dbReference>
<reference evidence="7 10" key="1">
    <citation type="submission" date="2018-05" db="EMBL/GenBank/DDBJ databases">
        <title>Genome Sequence of an Efficient Indole-Degrading Bacterium, Alcaligenes sp.YBY.</title>
        <authorList>
            <person name="Yang B."/>
        </authorList>
    </citation>
    <scope>NUCLEOTIDE SEQUENCE [LARGE SCALE GENOMIC DNA]</scope>
    <source>
        <strain evidence="7 10">YBY</strain>
    </source>
</reference>
<keyword evidence="3" id="KW-0731">Sigma factor</keyword>
<dbReference type="Gene3D" id="1.10.10.10">
    <property type="entry name" value="Winged helix-like DNA-binding domain superfamily/Winged helix DNA-binding domain"/>
    <property type="match status" value="1"/>
</dbReference>
<dbReference type="AlphaFoldDB" id="A0A2U2BFU4"/>
<dbReference type="KEGG" id="afa:UZ73_09395"/>
<gene>
    <name evidence="7" type="ORF">DF183_19225</name>
    <name evidence="9" type="ORF">M2J83_01250</name>
    <name evidence="8" type="ORF">MXF72_17780</name>
</gene>
<evidence type="ECO:0000259" key="5">
    <source>
        <dbReference type="Pfam" id="PF04542"/>
    </source>
</evidence>
<dbReference type="Gene3D" id="1.10.1740.10">
    <property type="match status" value="1"/>
</dbReference>
<dbReference type="Proteomes" id="UP000830925">
    <property type="component" value="Chromosome"/>
</dbReference>
<feature type="domain" description="RNA polymerase sigma-70 region 2" evidence="5">
    <location>
        <begin position="14"/>
        <end position="75"/>
    </location>
</feature>
<dbReference type="SUPFAM" id="SSF88659">
    <property type="entry name" value="Sigma3 and sigma4 domains of RNA polymerase sigma factors"/>
    <property type="match status" value="1"/>
</dbReference>
<evidence type="ECO:0000313" key="7">
    <source>
        <dbReference type="EMBL" id="PWE12888.1"/>
    </source>
</evidence>
<evidence type="ECO:0000313" key="11">
    <source>
        <dbReference type="Proteomes" id="UP001211866"/>
    </source>
</evidence>
<dbReference type="GO" id="GO:0003677">
    <property type="term" value="F:DNA binding"/>
    <property type="evidence" value="ECO:0007669"/>
    <property type="project" value="InterPro"/>
</dbReference>
<evidence type="ECO:0000256" key="2">
    <source>
        <dbReference type="ARBA" id="ARBA00023015"/>
    </source>
</evidence>
<name>A0A2U2BFU4_ALCFA</name>
<dbReference type="GO" id="GO:0006352">
    <property type="term" value="P:DNA-templated transcription initiation"/>
    <property type="evidence" value="ECO:0007669"/>
    <property type="project" value="InterPro"/>
</dbReference>
<evidence type="ECO:0000256" key="4">
    <source>
        <dbReference type="ARBA" id="ARBA00023163"/>
    </source>
</evidence>
<organism evidence="7 10">
    <name type="scientific">Alcaligenes faecalis</name>
    <dbReference type="NCBI Taxonomy" id="511"/>
    <lineage>
        <taxon>Bacteria</taxon>
        <taxon>Pseudomonadati</taxon>
        <taxon>Pseudomonadota</taxon>
        <taxon>Betaproteobacteria</taxon>
        <taxon>Burkholderiales</taxon>
        <taxon>Alcaligenaceae</taxon>
        <taxon>Alcaligenes</taxon>
    </lineage>
</organism>
<dbReference type="PANTHER" id="PTHR43133:SF63">
    <property type="entry name" value="RNA POLYMERASE SIGMA FACTOR FECI-RELATED"/>
    <property type="match status" value="1"/>
</dbReference>
<dbReference type="InterPro" id="IPR014284">
    <property type="entry name" value="RNA_pol_sigma-70_dom"/>
</dbReference>
<protein>
    <submittedName>
        <fullName evidence="7">RNA polymerase ECF-subfamily sigma-70 factor</fullName>
    </submittedName>
    <submittedName>
        <fullName evidence="8">Sigma-70 family RNA polymerase sigma factor</fullName>
    </submittedName>
</protein>
<sequence>MPSSPKSRKSWLDHYRGLMGNWTRRQNNRHDAEDAVHDAVLGLLDQTCTHIQNIPSYLFQATRNQLFDESRRRGRWAQTPLDQLDEADTPLSPDVADACQSTQLMDELEVVLLQLPLVCRQVFLWNKIEGYSQREIAERLGLSQSMVEKHMKRALTHLQTHLHLFQQD</sequence>
<dbReference type="Pfam" id="PF04542">
    <property type="entry name" value="Sigma70_r2"/>
    <property type="match status" value="1"/>
</dbReference>
<reference evidence="8" key="3">
    <citation type="submission" date="2022-04" db="EMBL/GenBank/DDBJ databases">
        <title>Genomic mining of Alcaligenes faecalis D334 producing ectoin and derivatives.</title>
        <authorList>
            <person name="Doan V.T."/>
            <person name="Quach N.T."/>
            <person name="Vu T.-H.-N."/>
            <person name="Phi Q.-T."/>
        </authorList>
    </citation>
    <scope>NUCLEOTIDE SEQUENCE</scope>
    <source>
        <strain evidence="8">D334</strain>
    </source>
</reference>
<evidence type="ECO:0000313" key="9">
    <source>
        <dbReference type="EMBL" id="WBM38492.1"/>
    </source>
</evidence>
<dbReference type="InterPro" id="IPR013324">
    <property type="entry name" value="RNA_pol_sigma_r3/r4-like"/>
</dbReference>
<dbReference type="Proteomes" id="UP001211866">
    <property type="component" value="Chromosome"/>
</dbReference>
<dbReference type="InterPro" id="IPR013249">
    <property type="entry name" value="RNA_pol_sigma70_r4_t2"/>
</dbReference>
<dbReference type="InterPro" id="IPR013325">
    <property type="entry name" value="RNA_pol_sigma_r2"/>
</dbReference>
<evidence type="ECO:0000256" key="1">
    <source>
        <dbReference type="ARBA" id="ARBA00010641"/>
    </source>
</evidence>
<dbReference type="EMBL" id="CP096916">
    <property type="protein sequence ID" value="WBM38492.1"/>
    <property type="molecule type" value="Genomic_DNA"/>
</dbReference>
<keyword evidence="2" id="KW-0805">Transcription regulation</keyword>
<dbReference type="GeneID" id="29369257"/>
<evidence type="ECO:0000313" key="8">
    <source>
        <dbReference type="EMBL" id="UPL21211.1"/>
    </source>
</evidence>
<evidence type="ECO:0000259" key="6">
    <source>
        <dbReference type="Pfam" id="PF08281"/>
    </source>
</evidence>
<dbReference type="STRING" id="511.UZ73_09395"/>
<accession>A0A2U2BFU4</accession>
<dbReference type="EMBL" id="QEXO01000005">
    <property type="protein sequence ID" value="PWE12888.1"/>
    <property type="molecule type" value="Genomic_DNA"/>
</dbReference>
<dbReference type="EMBL" id="CP095873">
    <property type="protein sequence ID" value="UPL21211.1"/>
    <property type="molecule type" value="Genomic_DNA"/>
</dbReference>
<proteinExistence type="inferred from homology"/>
<keyword evidence="4" id="KW-0804">Transcription</keyword>
<keyword evidence="11" id="KW-1185">Reference proteome</keyword>
<dbReference type="GO" id="GO:0016987">
    <property type="term" value="F:sigma factor activity"/>
    <property type="evidence" value="ECO:0007669"/>
    <property type="project" value="UniProtKB-KW"/>
</dbReference>
<evidence type="ECO:0000313" key="10">
    <source>
        <dbReference type="Proteomes" id="UP000245216"/>
    </source>
</evidence>
<dbReference type="RefSeq" id="WP_045930594.1">
    <property type="nucleotide sequence ID" value="NZ_CAXOJJ010000015.1"/>
</dbReference>
<dbReference type="NCBIfam" id="TIGR02937">
    <property type="entry name" value="sigma70-ECF"/>
    <property type="match status" value="1"/>
</dbReference>
<reference evidence="7 10" key="2">
    <citation type="submission" date="2018-05" db="EMBL/GenBank/DDBJ databases">
        <authorList>
            <person name="Lanie J.A."/>
            <person name="Ng W.-L."/>
            <person name="Kazmierczak K.M."/>
            <person name="Andrzejewski T.M."/>
            <person name="Davidsen T.M."/>
            <person name="Wayne K.J."/>
            <person name="Tettelin H."/>
            <person name="Glass J.I."/>
            <person name="Rusch D."/>
            <person name="Podicherti R."/>
            <person name="Tsui H.-C.T."/>
            <person name="Winkler M.E."/>
        </authorList>
    </citation>
    <scope>NUCLEOTIDE SEQUENCE [LARGE SCALE GENOMIC DNA]</scope>
    <source>
        <strain evidence="7 10">YBY</strain>
    </source>
</reference>
<reference evidence="9 11" key="4">
    <citation type="submission" date="2022-05" db="EMBL/GenBank/DDBJ databases">
        <title>Complete sequence of strain NY11312.</title>
        <authorList>
            <person name="Zhou D."/>
        </authorList>
    </citation>
    <scope>NUCLEOTIDE SEQUENCE [LARGE SCALE GENOMIC DNA]</scope>
    <source>
        <strain evidence="9 11">NY11312</strain>
    </source>
</reference>
<dbReference type="InterPro" id="IPR039425">
    <property type="entry name" value="RNA_pol_sigma-70-like"/>
</dbReference>
<dbReference type="PANTHER" id="PTHR43133">
    <property type="entry name" value="RNA POLYMERASE ECF-TYPE SIGMA FACTO"/>
    <property type="match status" value="1"/>
</dbReference>